<evidence type="ECO:0000313" key="1">
    <source>
        <dbReference type="EMBL" id="KAI0026394.1"/>
    </source>
</evidence>
<dbReference type="Proteomes" id="UP000814128">
    <property type="component" value="Unassembled WGS sequence"/>
</dbReference>
<name>A0ACB8Q3U5_9AGAM</name>
<comment type="caution">
    <text evidence="1">The sequence shown here is derived from an EMBL/GenBank/DDBJ whole genome shotgun (WGS) entry which is preliminary data.</text>
</comment>
<dbReference type="EMBL" id="MU274645">
    <property type="protein sequence ID" value="KAI0026394.1"/>
    <property type="molecule type" value="Genomic_DNA"/>
</dbReference>
<sequence length="198" mass="21808">MSLTRLAIRYASPLQHWEAKPFTSSGLWPTAPTGTHALSHQALVQSANSVLEHVRKLQGLGQWLCVTRRLPPQGLVGVGKEWHAPVLGTSTRRWLIFLVPFCTTFGSTIGVRELFSFMAFSQSAYQVICGGHLAARLGLSEELRFLREEQLKKVSAQVSWTQGVMLRQRMSDTVGSVGVKLELEPRPSLVVSAVTTGI</sequence>
<evidence type="ECO:0000313" key="2">
    <source>
        <dbReference type="Proteomes" id="UP000814128"/>
    </source>
</evidence>
<gene>
    <name evidence="1" type="ORF">K488DRAFT_75379</name>
</gene>
<proteinExistence type="predicted"/>
<protein>
    <submittedName>
        <fullName evidence="1">Uncharacterized protein</fullName>
    </submittedName>
</protein>
<organism evidence="1 2">
    <name type="scientific">Vararia minispora EC-137</name>
    <dbReference type="NCBI Taxonomy" id="1314806"/>
    <lineage>
        <taxon>Eukaryota</taxon>
        <taxon>Fungi</taxon>
        <taxon>Dikarya</taxon>
        <taxon>Basidiomycota</taxon>
        <taxon>Agaricomycotina</taxon>
        <taxon>Agaricomycetes</taxon>
        <taxon>Russulales</taxon>
        <taxon>Lachnocladiaceae</taxon>
        <taxon>Vararia</taxon>
    </lineage>
</organism>
<accession>A0ACB8Q3U5</accession>
<reference evidence="1" key="2">
    <citation type="journal article" date="2022" name="New Phytol.">
        <title>Evolutionary transition to the ectomycorrhizal habit in the genomes of a hyperdiverse lineage of mushroom-forming fungi.</title>
        <authorList>
            <person name="Looney B."/>
            <person name="Miyauchi S."/>
            <person name="Morin E."/>
            <person name="Drula E."/>
            <person name="Courty P.E."/>
            <person name="Kohler A."/>
            <person name="Kuo A."/>
            <person name="LaButti K."/>
            <person name="Pangilinan J."/>
            <person name="Lipzen A."/>
            <person name="Riley R."/>
            <person name="Andreopoulos W."/>
            <person name="He G."/>
            <person name="Johnson J."/>
            <person name="Nolan M."/>
            <person name="Tritt A."/>
            <person name="Barry K.W."/>
            <person name="Grigoriev I.V."/>
            <person name="Nagy L.G."/>
            <person name="Hibbett D."/>
            <person name="Henrissat B."/>
            <person name="Matheny P.B."/>
            <person name="Labbe J."/>
            <person name="Martin F.M."/>
        </authorList>
    </citation>
    <scope>NUCLEOTIDE SEQUENCE</scope>
    <source>
        <strain evidence="1">EC-137</strain>
    </source>
</reference>
<keyword evidence="2" id="KW-1185">Reference proteome</keyword>
<reference evidence="1" key="1">
    <citation type="submission" date="2021-02" db="EMBL/GenBank/DDBJ databases">
        <authorList>
            <consortium name="DOE Joint Genome Institute"/>
            <person name="Ahrendt S."/>
            <person name="Looney B.P."/>
            <person name="Miyauchi S."/>
            <person name="Morin E."/>
            <person name="Drula E."/>
            <person name="Courty P.E."/>
            <person name="Chicoki N."/>
            <person name="Fauchery L."/>
            <person name="Kohler A."/>
            <person name="Kuo A."/>
            <person name="Labutti K."/>
            <person name="Pangilinan J."/>
            <person name="Lipzen A."/>
            <person name="Riley R."/>
            <person name="Andreopoulos W."/>
            <person name="He G."/>
            <person name="Johnson J."/>
            <person name="Barry K.W."/>
            <person name="Grigoriev I.V."/>
            <person name="Nagy L."/>
            <person name="Hibbett D."/>
            <person name="Henrissat B."/>
            <person name="Matheny P.B."/>
            <person name="Labbe J."/>
            <person name="Martin F."/>
        </authorList>
    </citation>
    <scope>NUCLEOTIDE SEQUENCE</scope>
    <source>
        <strain evidence="1">EC-137</strain>
    </source>
</reference>